<feature type="compositionally biased region" description="Polar residues" evidence="1">
    <location>
        <begin position="89"/>
        <end position="98"/>
    </location>
</feature>
<organism evidence="2 3">
    <name type="scientific">Colletotrichum asianum</name>
    <dbReference type="NCBI Taxonomy" id="702518"/>
    <lineage>
        <taxon>Eukaryota</taxon>
        <taxon>Fungi</taxon>
        <taxon>Dikarya</taxon>
        <taxon>Ascomycota</taxon>
        <taxon>Pezizomycotina</taxon>
        <taxon>Sordariomycetes</taxon>
        <taxon>Hypocreomycetidae</taxon>
        <taxon>Glomerellales</taxon>
        <taxon>Glomerellaceae</taxon>
        <taxon>Colletotrichum</taxon>
        <taxon>Colletotrichum gloeosporioides species complex</taxon>
    </lineage>
</organism>
<gene>
    <name evidence="2" type="ORF">GQ607_002361</name>
</gene>
<reference evidence="2 3" key="1">
    <citation type="submission" date="2019-12" db="EMBL/GenBank/DDBJ databases">
        <title>A genome sequence resource for the geographically widespread anthracnose pathogen Colletotrichum asianum.</title>
        <authorList>
            <person name="Meng Y."/>
        </authorList>
    </citation>
    <scope>NUCLEOTIDE SEQUENCE [LARGE SCALE GENOMIC DNA]</scope>
    <source>
        <strain evidence="2 3">ICMP 18580</strain>
    </source>
</reference>
<accession>A0A8H3WTF3</accession>
<dbReference type="EMBL" id="WOWK01000007">
    <property type="protein sequence ID" value="KAF0330482.1"/>
    <property type="molecule type" value="Genomic_DNA"/>
</dbReference>
<name>A0A8H3WTF3_9PEZI</name>
<evidence type="ECO:0000256" key="1">
    <source>
        <dbReference type="SAM" id="MobiDB-lite"/>
    </source>
</evidence>
<protein>
    <submittedName>
        <fullName evidence="2">Uncharacterized protein</fullName>
    </submittedName>
</protein>
<evidence type="ECO:0000313" key="2">
    <source>
        <dbReference type="EMBL" id="KAF0330482.1"/>
    </source>
</evidence>
<evidence type="ECO:0000313" key="3">
    <source>
        <dbReference type="Proteomes" id="UP000434172"/>
    </source>
</evidence>
<dbReference type="AlphaFoldDB" id="A0A8H3WTF3"/>
<feature type="region of interest" description="Disordered" evidence="1">
    <location>
        <begin position="84"/>
        <end position="104"/>
    </location>
</feature>
<dbReference type="Proteomes" id="UP000434172">
    <property type="component" value="Unassembled WGS sequence"/>
</dbReference>
<feature type="compositionally biased region" description="Basic residues" evidence="1">
    <location>
        <begin position="191"/>
        <end position="208"/>
    </location>
</feature>
<sequence>MATRQNSFDSLFSEPPSRSGSIDTSRDCAFTTPTSSSSDEVCVALSGNAGGADTFTQNSPNALQNSESLLPVIIDLTQDDDEDEVANGYRSQNGTSISPDEIDLTHDNDEDEAATDCISQTGPDEMEYDFGLEGGGPLAEDYNANDIPKEEPDVGWDYIQFTLHRDNIIQPAKRRVTGGPRPRQSAQPKPLGRKSISKRPGRKSSKMYKRLSCSGQDTELALQVEEIRIEDGSQHGVFRWECPRRIGQTQPRQWVGSYPCGSIDSEEADAKRLVLDCDKISVDVRVNSCWPLIEVSWNPKLELYEGLAYEGKLLRVEADVMAKVIADEHGRHYGFTVDTVA</sequence>
<feature type="region of interest" description="Disordered" evidence="1">
    <location>
        <begin position="1"/>
        <end position="39"/>
    </location>
</feature>
<keyword evidence="3" id="KW-1185">Reference proteome</keyword>
<proteinExistence type="predicted"/>
<feature type="compositionally biased region" description="Polar residues" evidence="1">
    <location>
        <begin position="1"/>
        <end position="23"/>
    </location>
</feature>
<feature type="region of interest" description="Disordered" evidence="1">
    <location>
        <begin position="169"/>
        <end position="208"/>
    </location>
</feature>
<comment type="caution">
    <text evidence="2">The sequence shown here is derived from an EMBL/GenBank/DDBJ whole genome shotgun (WGS) entry which is preliminary data.</text>
</comment>